<organism evidence="2">
    <name type="scientific">marine sediment metagenome</name>
    <dbReference type="NCBI Taxonomy" id="412755"/>
    <lineage>
        <taxon>unclassified sequences</taxon>
        <taxon>metagenomes</taxon>
        <taxon>ecological metagenomes</taxon>
    </lineage>
</organism>
<proteinExistence type="predicted"/>
<gene>
    <name evidence="2" type="ORF">S01H4_60608</name>
</gene>
<keyword evidence="1" id="KW-0812">Transmembrane</keyword>
<keyword evidence="1" id="KW-1133">Transmembrane helix</keyword>
<accession>X1EAB7</accession>
<protein>
    <submittedName>
        <fullName evidence="2">Uncharacterized protein</fullName>
    </submittedName>
</protein>
<feature type="transmembrane region" description="Helical" evidence="1">
    <location>
        <begin position="6"/>
        <end position="29"/>
    </location>
</feature>
<evidence type="ECO:0000256" key="1">
    <source>
        <dbReference type="SAM" id="Phobius"/>
    </source>
</evidence>
<dbReference type="AlphaFoldDB" id="X1EAB7"/>
<feature type="non-terminal residue" evidence="2">
    <location>
        <position position="75"/>
    </location>
</feature>
<reference evidence="2" key="1">
    <citation type="journal article" date="2014" name="Front. Microbiol.">
        <title>High frequency of phylogenetically diverse reductive dehalogenase-homologous genes in deep subseafloor sedimentary metagenomes.</title>
        <authorList>
            <person name="Kawai M."/>
            <person name="Futagami T."/>
            <person name="Toyoda A."/>
            <person name="Takaki Y."/>
            <person name="Nishi S."/>
            <person name="Hori S."/>
            <person name="Arai W."/>
            <person name="Tsubouchi T."/>
            <person name="Morono Y."/>
            <person name="Uchiyama I."/>
            <person name="Ito T."/>
            <person name="Fujiyama A."/>
            <person name="Inagaki F."/>
            <person name="Takami H."/>
        </authorList>
    </citation>
    <scope>NUCLEOTIDE SEQUENCE</scope>
    <source>
        <strain evidence="2">Expedition CK06-06</strain>
    </source>
</reference>
<name>X1EAB7_9ZZZZ</name>
<comment type="caution">
    <text evidence="2">The sequence shown here is derived from an EMBL/GenBank/DDBJ whole genome shotgun (WGS) entry which is preliminary data.</text>
</comment>
<sequence>MTNKKIVTFIVIVTAALFLFFTQWCFGVWDNDKPADSDAWNNAAGYIRDNWAALEVELGIDLNEAHPYYQSAAPT</sequence>
<dbReference type="EMBL" id="BART01035777">
    <property type="protein sequence ID" value="GAH05608.1"/>
    <property type="molecule type" value="Genomic_DNA"/>
</dbReference>
<keyword evidence="1" id="KW-0472">Membrane</keyword>
<evidence type="ECO:0000313" key="2">
    <source>
        <dbReference type="EMBL" id="GAH05608.1"/>
    </source>
</evidence>